<feature type="binding site" evidence="9">
    <location>
        <position position="102"/>
    </location>
    <ligand>
        <name>Mg(2+)</name>
        <dbReference type="ChEBI" id="CHEBI:18420"/>
    </ligand>
</feature>
<gene>
    <name evidence="9" type="primary">rnc</name>
    <name evidence="12" type="ORF">AUJ59_01285</name>
</gene>
<keyword evidence="9" id="KW-0819">tRNA processing</keyword>
<evidence type="ECO:0000256" key="2">
    <source>
        <dbReference type="ARBA" id="ARBA00010183"/>
    </source>
</evidence>
<dbReference type="NCBIfam" id="TIGR02191">
    <property type="entry name" value="RNaseIII"/>
    <property type="match status" value="1"/>
</dbReference>
<dbReference type="Gene3D" id="3.30.160.20">
    <property type="match status" value="1"/>
</dbReference>
<dbReference type="AlphaFoldDB" id="A0A1J4RT22"/>
<comment type="cofactor">
    <cofactor evidence="9">
        <name>Mg(2+)</name>
        <dbReference type="ChEBI" id="CHEBI:18420"/>
    </cofactor>
</comment>
<evidence type="ECO:0000313" key="13">
    <source>
        <dbReference type="Proteomes" id="UP000183144"/>
    </source>
</evidence>
<dbReference type="SUPFAM" id="SSF54768">
    <property type="entry name" value="dsRNA-binding domain-like"/>
    <property type="match status" value="1"/>
</dbReference>
<evidence type="ECO:0000259" key="11">
    <source>
        <dbReference type="PROSITE" id="PS50142"/>
    </source>
</evidence>
<keyword evidence="4 9" id="KW-0507">mRNA processing</keyword>
<dbReference type="SMART" id="SM00535">
    <property type="entry name" value="RIBOc"/>
    <property type="match status" value="1"/>
</dbReference>
<name>A0A1J4RT22_9BACT</name>
<comment type="subunit">
    <text evidence="9">Homodimer.</text>
</comment>
<dbReference type="EC" id="3.1.26.3" evidence="9"/>
<evidence type="ECO:0000256" key="6">
    <source>
        <dbReference type="ARBA" id="ARBA00022759"/>
    </source>
</evidence>
<sequence>MAQPLSKIALTHRSALNENKALVSNERLEFLGDAVLELVVSDWLYRRFPEKNEGGLSLKRSQIVQTRTLALAAKNLKLNEQLILAKGEARGGGRENVSILADCFEAVIGAIYLEKGLNEAAEFISQHLLNLKVELVDYKSTLQEKWQKTYHAAPRYKLLKTTGPDHKKTFNVGVYLKGRLMAAGTGLSKQAAEQAAAKSAIISPCLE</sequence>
<dbReference type="GO" id="GO:0005737">
    <property type="term" value="C:cytoplasm"/>
    <property type="evidence" value="ECO:0007669"/>
    <property type="project" value="UniProtKB-SubCell"/>
</dbReference>
<dbReference type="SUPFAM" id="SSF69065">
    <property type="entry name" value="RNase III domain-like"/>
    <property type="match status" value="1"/>
</dbReference>
<evidence type="ECO:0000259" key="10">
    <source>
        <dbReference type="PROSITE" id="PS50137"/>
    </source>
</evidence>
<dbReference type="HAMAP" id="MF_00104">
    <property type="entry name" value="RNase_III"/>
    <property type="match status" value="1"/>
</dbReference>
<comment type="function">
    <text evidence="9">Digests double-stranded RNA. Involved in the processing of primary rRNA transcript to yield the immediate precursors to the large and small rRNAs (23S and 16S). Processes some mRNAs, and tRNAs when they are encoded in the rRNA operon. Processes pre-crRNA and tracrRNA of type II CRISPR loci if present in the organism.</text>
</comment>
<comment type="catalytic activity">
    <reaction evidence="1 9">
        <text>Endonucleolytic cleavage to 5'-phosphomonoester.</text>
        <dbReference type="EC" id="3.1.26.3"/>
    </reaction>
</comment>
<evidence type="ECO:0000256" key="4">
    <source>
        <dbReference type="ARBA" id="ARBA00022664"/>
    </source>
</evidence>
<keyword evidence="6 9" id="KW-0255">Endonuclease</keyword>
<keyword evidence="7 9" id="KW-0378">Hydrolase</keyword>
<dbReference type="InterPro" id="IPR011907">
    <property type="entry name" value="RNase_III"/>
</dbReference>
<dbReference type="GO" id="GO:0006364">
    <property type="term" value="P:rRNA processing"/>
    <property type="evidence" value="ECO:0007669"/>
    <property type="project" value="UniProtKB-UniRule"/>
</dbReference>
<dbReference type="GO" id="GO:0046872">
    <property type="term" value="F:metal ion binding"/>
    <property type="evidence" value="ECO:0007669"/>
    <property type="project" value="UniProtKB-KW"/>
</dbReference>
<dbReference type="GO" id="GO:0010468">
    <property type="term" value="P:regulation of gene expression"/>
    <property type="evidence" value="ECO:0007669"/>
    <property type="project" value="TreeGrafter"/>
</dbReference>
<evidence type="ECO:0000313" key="12">
    <source>
        <dbReference type="EMBL" id="OIN89546.1"/>
    </source>
</evidence>
<evidence type="ECO:0000256" key="5">
    <source>
        <dbReference type="ARBA" id="ARBA00022722"/>
    </source>
</evidence>
<keyword evidence="9" id="KW-0460">Magnesium</keyword>
<dbReference type="Gene3D" id="1.10.1520.10">
    <property type="entry name" value="Ribonuclease III domain"/>
    <property type="match status" value="1"/>
</dbReference>
<keyword evidence="5 9" id="KW-0540">Nuclease</keyword>
<dbReference type="PANTHER" id="PTHR11207:SF0">
    <property type="entry name" value="RIBONUCLEASE 3"/>
    <property type="match status" value="1"/>
</dbReference>
<dbReference type="InterPro" id="IPR036389">
    <property type="entry name" value="RNase_III_sf"/>
</dbReference>
<dbReference type="PANTHER" id="PTHR11207">
    <property type="entry name" value="RIBONUCLEASE III"/>
    <property type="match status" value="1"/>
</dbReference>
<dbReference type="SMART" id="SM00358">
    <property type="entry name" value="DSRM"/>
    <property type="match status" value="1"/>
</dbReference>
<keyword evidence="9" id="KW-0479">Metal-binding</keyword>
<dbReference type="CDD" id="cd00593">
    <property type="entry name" value="RIBOc"/>
    <property type="match status" value="1"/>
</dbReference>
<dbReference type="Pfam" id="PF00035">
    <property type="entry name" value="dsrm"/>
    <property type="match status" value="1"/>
</dbReference>
<dbReference type="CDD" id="cd10845">
    <property type="entry name" value="DSRM_RNAse_III_family"/>
    <property type="match status" value="1"/>
</dbReference>
<dbReference type="InterPro" id="IPR000999">
    <property type="entry name" value="RNase_III_dom"/>
</dbReference>
<organism evidence="12 13">
    <name type="scientific">Candidatus Beckwithbacteria bacterium CG1_02_47_37</name>
    <dbReference type="NCBI Taxonomy" id="1805034"/>
    <lineage>
        <taxon>Bacteria</taxon>
        <taxon>Candidatus Beckwithiibacteriota</taxon>
    </lineage>
</organism>
<dbReference type="EMBL" id="MNUI01000025">
    <property type="protein sequence ID" value="OIN89546.1"/>
    <property type="molecule type" value="Genomic_DNA"/>
</dbReference>
<evidence type="ECO:0000256" key="9">
    <source>
        <dbReference type="HAMAP-Rule" id="MF_00104"/>
    </source>
</evidence>
<feature type="binding site" evidence="9">
    <location>
        <position position="29"/>
    </location>
    <ligand>
        <name>Mg(2+)</name>
        <dbReference type="ChEBI" id="CHEBI:18420"/>
    </ligand>
</feature>
<dbReference type="Proteomes" id="UP000183144">
    <property type="component" value="Unassembled WGS sequence"/>
</dbReference>
<protein>
    <recommendedName>
        <fullName evidence="9">Ribonuclease 3</fullName>
        <ecNumber evidence="9">3.1.26.3</ecNumber>
    </recommendedName>
    <alternativeName>
        <fullName evidence="9">Ribonuclease III</fullName>
        <shortName evidence="9">RNase III</shortName>
    </alternativeName>
</protein>
<dbReference type="GO" id="GO:0003725">
    <property type="term" value="F:double-stranded RNA binding"/>
    <property type="evidence" value="ECO:0007669"/>
    <property type="project" value="TreeGrafter"/>
</dbReference>
<dbReference type="STRING" id="1805034.AUJ59_01285"/>
<comment type="caution">
    <text evidence="12">The sequence shown here is derived from an EMBL/GenBank/DDBJ whole genome shotgun (WGS) entry which is preliminary data.</text>
</comment>
<feature type="domain" description="RNase III" evidence="11">
    <location>
        <begin position="1"/>
        <end position="116"/>
    </location>
</feature>
<dbReference type="GO" id="GO:0019843">
    <property type="term" value="F:rRNA binding"/>
    <property type="evidence" value="ECO:0007669"/>
    <property type="project" value="UniProtKB-KW"/>
</dbReference>
<keyword evidence="3 9" id="KW-0698">rRNA processing</keyword>
<proteinExistence type="inferred from homology"/>
<evidence type="ECO:0000256" key="8">
    <source>
        <dbReference type="ARBA" id="ARBA00022884"/>
    </source>
</evidence>
<accession>A0A1J4RT22</accession>
<dbReference type="PROSITE" id="PS00517">
    <property type="entry name" value="RNASE_3_1"/>
    <property type="match status" value="1"/>
</dbReference>
<keyword evidence="8 9" id="KW-0694">RNA-binding</keyword>
<dbReference type="PROSITE" id="PS50137">
    <property type="entry name" value="DS_RBD"/>
    <property type="match status" value="1"/>
</dbReference>
<feature type="active site" evidence="9">
    <location>
        <position position="33"/>
    </location>
</feature>
<evidence type="ECO:0000256" key="7">
    <source>
        <dbReference type="ARBA" id="ARBA00022801"/>
    </source>
</evidence>
<keyword evidence="9" id="KW-0699">rRNA-binding</keyword>
<feature type="domain" description="DRBM" evidence="10">
    <location>
        <begin position="137"/>
        <end position="201"/>
    </location>
</feature>
<dbReference type="PROSITE" id="PS50142">
    <property type="entry name" value="RNASE_3_2"/>
    <property type="match status" value="1"/>
</dbReference>
<feature type="active site" evidence="9">
    <location>
        <position position="105"/>
    </location>
</feature>
<comment type="similarity">
    <text evidence="2">Belongs to the ribonuclease III family.</text>
</comment>
<dbReference type="GO" id="GO:0004525">
    <property type="term" value="F:ribonuclease III activity"/>
    <property type="evidence" value="ECO:0007669"/>
    <property type="project" value="UniProtKB-UniRule"/>
</dbReference>
<dbReference type="InterPro" id="IPR014720">
    <property type="entry name" value="dsRBD_dom"/>
</dbReference>
<feature type="binding site" evidence="9">
    <location>
        <position position="105"/>
    </location>
    <ligand>
        <name>Mg(2+)</name>
        <dbReference type="ChEBI" id="CHEBI:18420"/>
    </ligand>
</feature>
<dbReference type="Pfam" id="PF14622">
    <property type="entry name" value="Ribonucleas_3_3"/>
    <property type="match status" value="1"/>
</dbReference>
<dbReference type="GO" id="GO:0008033">
    <property type="term" value="P:tRNA processing"/>
    <property type="evidence" value="ECO:0007669"/>
    <property type="project" value="UniProtKB-KW"/>
</dbReference>
<evidence type="ECO:0000256" key="3">
    <source>
        <dbReference type="ARBA" id="ARBA00022552"/>
    </source>
</evidence>
<dbReference type="GO" id="GO:0006397">
    <property type="term" value="P:mRNA processing"/>
    <property type="evidence" value="ECO:0007669"/>
    <property type="project" value="UniProtKB-UniRule"/>
</dbReference>
<dbReference type="FunFam" id="1.10.1520.10:FF:000001">
    <property type="entry name" value="Ribonuclease 3"/>
    <property type="match status" value="1"/>
</dbReference>
<reference evidence="12 13" key="1">
    <citation type="journal article" date="2016" name="Environ. Microbiol.">
        <title>Genomic resolution of a cold subsurface aquifer community provides metabolic insights for novel microbes adapted to high CO concentrations.</title>
        <authorList>
            <person name="Probst A.J."/>
            <person name="Castelle C.J."/>
            <person name="Singh A."/>
            <person name="Brown C.T."/>
            <person name="Anantharaman K."/>
            <person name="Sharon I."/>
            <person name="Hug L.A."/>
            <person name="Burstein D."/>
            <person name="Emerson J.B."/>
            <person name="Thomas B.C."/>
            <person name="Banfield J.F."/>
        </authorList>
    </citation>
    <scope>NUCLEOTIDE SEQUENCE [LARGE SCALE GENOMIC DNA]</scope>
    <source>
        <strain evidence="12">CG1_02_47_37</strain>
    </source>
</reference>
<keyword evidence="9" id="KW-0963">Cytoplasm</keyword>
<comment type="subcellular location">
    <subcellularLocation>
        <location evidence="9">Cytoplasm</location>
    </subcellularLocation>
</comment>
<evidence type="ECO:0000256" key="1">
    <source>
        <dbReference type="ARBA" id="ARBA00000109"/>
    </source>
</evidence>